<dbReference type="AlphaFoldDB" id="A0AAD2GUK1"/>
<evidence type="ECO:0000313" key="1">
    <source>
        <dbReference type="EMBL" id="CAK5264163.1"/>
    </source>
</evidence>
<proteinExistence type="predicted"/>
<comment type="caution">
    <text evidence="1">The sequence shown here is derived from an EMBL/GenBank/DDBJ whole genome shotgun (WGS) entry which is preliminary data.</text>
</comment>
<feature type="non-terminal residue" evidence="1">
    <location>
        <position position="1"/>
    </location>
</feature>
<name>A0AAD2GUK1_9AGAR</name>
<sequence length="78" mass="8553">PDVSPCSYYSLTGRTLGQRSSIASSQWTLRSLSINLIAEEYCHTGPNTQASRSCKGPHRFSVHWSSAIGSGWLRALIL</sequence>
<protein>
    <submittedName>
        <fullName evidence="1">Uncharacterized protein</fullName>
    </submittedName>
</protein>
<dbReference type="Proteomes" id="UP001295794">
    <property type="component" value="Unassembled WGS sequence"/>
</dbReference>
<dbReference type="EMBL" id="CAVNYO010000048">
    <property type="protein sequence ID" value="CAK5264163.1"/>
    <property type="molecule type" value="Genomic_DNA"/>
</dbReference>
<keyword evidence="2" id="KW-1185">Reference proteome</keyword>
<organism evidence="1 2">
    <name type="scientific">Mycena citricolor</name>
    <dbReference type="NCBI Taxonomy" id="2018698"/>
    <lineage>
        <taxon>Eukaryota</taxon>
        <taxon>Fungi</taxon>
        <taxon>Dikarya</taxon>
        <taxon>Basidiomycota</taxon>
        <taxon>Agaricomycotina</taxon>
        <taxon>Agaricomycetes</taxon>
        <taxon>Agaricomycetidae</taxon>
        <taxon>Agaricales</taxon>
        <taxon>Marasmiineae</taxon>
        <taxon>Mycenaceae</taxon>
        <taxon>Mycena</taxon>
    </lineage>
</organism>
<evidence type="ECO:0000313" key="2">
    <source>
        <dbReference type="Proteomes" id="UP001295794"/>
    </source>
</evidence>
<gene>
    <name evidence="1" type="ORF">MYCIT1_LOCUS4118</name>
</gene>
<accession>A0AAD2GUK1</accession>
<reference evidence="1" key="1">
    <citation type="submission" date="2023-11" db="EMBL/GenBank/DDBJ databases">
        <authorList>
            <person name="De Vega J J."/>
            <person name="De Vega J J."/>
        </authorList>
    </citation>
    <scope>NUCLEOTIDE SEQUENCE</scope>
</reference>